<feature type="compositionally biased region" description="Basic residues" evidence="5">
    <location>
        <begin position="1"/>
        <end position="11"/>
    </location>
</feature>
<dbReference type="InterPro" id="IPR022927">
    <property type="entry name" value="RppH"/>
</dbReference>
<dbReference type="InterPro" id="IPR000086">
    <property type="entry name" value="NUDIX_hydrolase_dom"/>
</dbReference>
<feature type="domain" description="Nudix hydrolase" evidence="6">
    <location>
        <begin position="48"/>
        <end position="198"/>
    </location>
</feature>
<dbReference type="GO" id="GO:0019693">
    <property type="term" value="P:ribose phosphate metabolic process"/>
    <property type="evidence" value="ECO:0007669"/>
    <property type="project" value="TreeGrafter"/>
</dbReference>
<dbReference type="AlphaFoldDB" id="A0A939KPH3"/>
<evidence type="ECO:0000259" key="6">
    <source>
        <dbReference type="PROSITE" id="PS51462"/>
    </source>
</evidence>
<evidence type="ECO:0000256" key="4">
    <source>
        <dbReference type="HAMAP-Rule" id="MF_00298"/>
    </source>
</evidence>
<dbReference type="PANTHER" id="PTHR11839">
    <property type="entry name" value="UDP/ADP-SUGAR PYROPHOSPHATASE"/>
    <property type="match status" value="1"/>
</dbReference>
<dbReference type="PROSITE" id="PS51462">
    <property type="entry name" value="NUDIX"/>
    <property type="match status" value="1"/>
</dbReference>
<feature type="compositionally biased region" description="Pro residues" evidence="5">
    <location>
        <begin position="24"/>
        <end position="40"/>
    </location>
</feature>
<dbReference type="InterPro" id="IPR015797">
    <property type="entry name" value="NUDIX_hydrolase-like_dom_sf"/>
</dbReference>
<organism evidence="7 8">
    <name type="scientific">Acetobacter garciniae</name>
    <dbReference type="NCBI Taxonomy" id="2817435"/>
    <lineage>
        <taxon>Bacteria</taxon>
        <taxon>Pseudomonadati</taxon>
        <taxon>Pseudomonadota</taxon>
        <taxon>Alphaproteobacteria</taxon>
        <taxon>Acetobacterales</taxon>
        <taxon>Acetobacteraceae</taxon>
        <taxon>Acetobacter</taxon>
    </lineage>
</organism>
<evidence type="ECO:0000256" key="5">
    <source>
        <dbReference type="SAM" id="MobiDB-lite"/>
    </source>
</evidence>
<dbReference type="PROSITE" id="PS00893">
    <property type="entry name" value="NUDIX_BOX"/>
    <property type="match status" value="1"/>
</dbReference>
<dbReference type="Pfam" id="PF00293">
    <property type="entry name" value="NUDIX"/>
    <property type="match status" value="1"/>
</dbReference>
<sequence length="207" mass="22636">MRWAPCRKQHPQARVLPLSSTPKAPGPVPAPSAGPLPGTPSPTASDLPYRPNVGAMIFHPNGQVFIARRADMPGAGGPLCDGVWQCPQGGIDAGESPTEAVLREVQEEIGTNRVTILAEHPDWITYDLPAHLIGHALGGQYRGQTQKWFALAFTGQDEDIKLDLHTPQEFDAWMWAELNSLPERNVGFKKPVYERLVKDFAAFGIAR</sequence>
<evidence type="ECO:0000256" key="2">
    <source>
        <dbReference type="ARBA" id="ARBA00001946"/>
    </source>
</evidence>
<dbReference type="EC" id="3.6.1.-" evidence="4"/>
<evidence type="ECO:0000313" key="8">
    <source>
        <dbReference type="Proteomes" id="UP000664073"/>
    </source>
</evidence>
<evidence type="ECO:0000256" key="1">
    <source>
        <dbReference type="ARBA" id="ARBA00001936"/>
    </source>
</evidence>
<dbReference type="InterPro" id="IPR020084">
    <property type="entry name" value="NUDIX_hydrolase_CS"/>
</dbReference>
<dbReference type="Gene3D" id="3.90.79.10">
    <property type="entry name" value="Nucleoside Triphosphate Pyrophosphohydrolase"/>
    <property type="match status" value="1"/>
</dbReference>
<gene>
    <name evidence="4" type="primary">rppH</name>
    <name evidence="4" type="synonym">nudH</name>
    <name evidence="7" type="ORF">J2D77_02110</name>
</gene>
<dbReference type="NCBIfam" id="NF001936">
    <property type="entry name" value="PRK00714.1-3"/>
    <property type="match status" value="1"/>
</dbReference>
<dbReference type="Proteomes" id="UP000664073">
    <property type="component" value="Unassembled WGS sequence"/>
</dbReference>
<evidence type="ECO:0000256" key="3">
    <source>
        <dbReference type="ARBA" id="ARBA00022801"/>
    </source>
</evidence>
<comment type="similarity">
    <text evidence="4">Belongs to the Nudix hydrolase family. RppH subfamily.</text>
</comment>
<dbReference type="PANTHER" id="PTHR11839:SF22">
    <property type="entry name" value="NUDIX HYDROLASE 26, CHLOROPLASTIC"/>
    <property type="match status" value="1"/>
</dbReference>
<dbReference type="GO" id="GO:0034432">
    <property type="term" value="F:bis(5'-adenosyl)-pentaphosphatase activity"/>
    <property type="evidence" value="ECO:0007669"/>
    <property type="project" value="TreeGrafter"/>
</dbReference>
<dbReference type="SUPFAM" id="SSF55811">
    <property type="entry name" value="Nudix"/>
    <property type="match status" value="1"/>
</dbReference>
<comment type="cofactor">
    <cofactor evidence="4">
        <name>a divalent metal cation</name>
        <dbReference type="ChEBI" id="CHEBI:60240"/>
    </cofactor>
</comment>
<reference evidence="7" key="1">
    <citation type="submission" date="2021-03" db="EMBL/GenBank/DDBJ databases">
        <title>The complete genome sequence of Acetobacter sp. TBRC 12339.</title>
        <authorList>
            <person name="Charoenyingcharoen P."/>
            <person name="Yukphan P."/>
        </authorList>
    </citation>
    <scope>NUCLEOTIDE SEQUENCE</scope>
    <source>
        <strain evidence="7">TBRC 12339</strain>
    </source>
</reference>
<comment type="cofactor">
    <cofactor evidence="1">
        <name>Mn(2+)</name>
        <dbReference type="ChEBI" id="CHEBI:29035"/>
    </cofactor>
</comment>
<dbReference type="EMBL" id="JAFVMH010000001">
    <property type="protein sequence ID" value="MBO1323949.1"/>
    <property type="molecule type" value="Genomic_DNA"/>
</dbReference>
<comment type="caution">
    <text evidence="7">The sequence shown here is derived from an EMBL/GenBank/DDBJ whole genome shotgun (WGS) entry which is preliminary data.</text>
</comment>
<dbReference type="GO" id="GO:0006753">
    <property type="term" value="P:nucleoside phosphate metabolic process"/>
    <property type="evidence" value="ECO:0007669"/>
    <property type="project" value="TreeGrafter"/>
</dbReference>
<dbReference type="HAMAP" id="MF_00298">
    <property type="entry name" value="Nudix_RppH"/>
    <property type="match status" value="1"/>
</dbReference>
<keyword evidence="8" id="KW-1185">Reference proteome</keyword>
<dbReference type="NCBIfam" id="NF001938">
    <property type="entry name" value="PRK00714.1-5"/>
    <property type="match status" value="1"/>
</dbReference>
<feature type="region of interest" description="Disordered" evidence="5">
    <location>
        <begin position="1"/>
        <end position="48"/>
    </location>
</feature>
<proteinExistence type="inferred from homology"/>
<dbReference type="PRINTS" id="PR00502">
    <property type="entry name" value="NUDIXFAMILY"/>
</dbReference>
<dbReference type="GO" id="GO:0008893">
    <property type="term" value="F:guanosine-3',5'-bis(diphosphate) 3'-diphosphatase activity"/>
    <property type="evidence" value="ECO:0007669"/>
    <property type="project" value="TreeGrafter"/>
</dbReference>
<keyword evidence="3 4" id="KW-0378">Hydrolase</keyword>
<protein>
    <recommendedName>
        <fullName evidence="4">RNA pyrophosphohydrolase</fullName>
        <ecNumber evidence="4">3.6.1.-</ecNumber>
    </recommendedName>
    <alternativeName>
        <fullName evidence="4">(Di)nucleoside polyphosphate hydrolase</fullName>
    </alternativeName>
</protein>
<dbReference type="InterPro" id="IPR020476">
    <property type="entry name" value="Nudix_hydrolase"/>
</dbReference>
<dbReference type="CDD" id="cd03671">
    <property type="entry name" value="NUDIX_Ap4A_hydrolase_plant_like"/>
    <property type="match status" value="1"/>
</dbReference>
<comment type="function">
    <text evidence="4">Accelerates the degradation of transcripts by removing pyrophosphate from the 5'-end of triphosphorylated RNA, leading to a more labile monophosphorylated state that can stimulate subsequent ribonuclease cleavage.</text>
</comment>
<feature type="short sequence motif" description="Nudix box" evidence="4">
    <location>
        <begin position="89"/>
        <end position="110"/>
    </location>
</feature>
<accession>A0A939KPH3</accession>
<comment type="cofactor">
    <cofactor evidence="2">
        <name>Mg(2+)</name>
        <dbReference type="ChEBI" id="CHEBI:18420"/>
    </cofactor>
</comment>
<name>A0A939KPH3_9PROT</name>
<evidence type="ECO:0000313" key="7">
    <source>
        <dbReference type="EMBL" id="MBO1323949.1"/>
    </source>
</evidence>